<organism evidence="1 2">
    <name type="scientific">Fomitopsis schrenkii</name>
    <name type="common">Brown rot fungus</name>
    <dbReference type="NCBI Taxonomy" id="2126942"/>
    <lineage>
        <taxon>Eukaryota</taxon>
        <taxon>Fungi</taxon>
        <taxon>Dikarya</taxon>
        <taxon>Basidiomycota</taxon>
        <taxon>Agaricomycotina</taxon>
        <taxon>Agaricomycetes</taxon>
        <taxon>Polyporales</taxon>
        <taxon>Fomitopsis</taxon>
    </lineage>
</organism>
<reference evidence="1 2" key="1">
    <citation type="journal article" date="2012" name="Science">
        <title>The Paleozoic origin of enzymatic lignin decomposition reconstructed from 31 fungal genomes.</title>
        <authorList>
            <person name="Floudas D."/>
            <person name="Binder M."/>
            <person name="Riley R."/>
            <person name="Barry K."/>
            <person name="Blanchette R.A."/>
            <person name="Henrissat B."/>
            <person name="Martinez A.T."/>
            <person name="Otillar R."/>
            <person name="Spatafora J.W."/>
            <person name="Yadav J.S."/>
            <person name="Aerts A."/>
            <person name="Benoit I."/>
            <person name="Boyd A."/>
            <person name="Carlson A."/>
            <person name="Copeland A."/>
            <person name="Coutinho P.M."/>
            <person name="de Vries R.P."/>
            <person name="Ferreira P."/>
            <person name="Findley K."/>
            <person name="Foster B."/>
            <person name="Gaskell J."/>
            <person name="Glotzer D."/>
            <person name="Gorecki P."/>
            <person name="Heitman J."/>
            <person name="Hesse C."/>
            <person name="Hori C."/>
            <person name="Igarashi K."/>
            <person name="Jurgens J.A."/>
            <person name="Kallen N."/>
            <person name="Kersten P."/>
            <person name="Kohler A."/>
            <person name="Kuees U."/>
            <person name="Kumar T.K.A."/>
            <person name="Kuo A."/>
            <person name="LaButti K."/>
            <person name="Larrondo L.F."/>
            <person name="Lindquist E."/>
            <person name="Ling A."/>
            <person name="Lombard V."/>
            <person name="Lucas S."/>
            <person name="Lundell T."/>
            <person name="Martin R."/>
            <person name="McLaughlin D.J."/>
            <person name="Morgenstern I."/>
            <person name="Morin E."/>
            <person name="Murat C."/>
            <person name="Nagy L.G."/>
            <person name="Nolan M."/>
            <person name="Ohm R.A."/>
            <person name="Patyshakuliyeva A."/>
            <person name="Rokas A."/>
            <person name="Ruiz-Duenas F.J."/>
            <person name="Sabat G."/>
            <person name="Salamov A."/>
            <person name="Samejima M."/>
            <person name="Schmutz J."/>
            <person name="Slot J.C."/>
            <person name="St John F."/>
            <person name="Stenlid J."/>
            <person name="Sun H."/>
            <person name="Sun S."/>
            <person name="Syed K."/>
            <person name="Tsang A."/>
            <person name="Wiebenga A."/>
            <person name="Young D."/>
            <person name="Pisabarro A."/>
            <person name="Eastwood D.C."/>
            <person name="Martin F."/>
            <person name="Cullen D."/>
            <person name="Grigoriev I.V."/>
            <person name="Hibbett D.S."/>
        </authorList>
    </citation>
    <scope>NUCLEOTIDE SEQUENCE</scope>
    <source>
        <strain evidence="2">FP-58527</strain>
    </source>
</reference>
<evidence type="ECO:0000313" key="1">
    <source>
        <dbReference type="EMBL" id="EPS93241.1"/>
    </source>
</evidence>
<feature type="non-terminal residue" evidence="1">
    <location>
        <position position="182"/>
    </location>
</feature>
<dbReference type="HOGENOM" id="CLU_003921_3_1_1"/>
<protein>
    <submittedName>
        <fullName evidence="1">Uncharacterized protein</fullName>
    </submittedName>
</protein>
<dbReference type="OrthoDB" id="2753249at2759"/>
<gene>
    <name evidence="1" type="ORF">FOMPIDRAFT_10466</name>
</gene>
<dbReference type="Proteomes" id="UP000015241">
    <property type="component" value="Unassembled WGS sequence"/>
</dbReference>
<dbReference type="InParanoid" id="S8DIA8"/>
<name>S8DIA8_FOMSC</name>
<evidence type="ECO:0000313" key="2">
    <source>
        <dbReference type="Proteomes" id="UP000015241"/>
    </source>
</evidence>
<accession>S8DIA8</accession>
<dbReference type="STRING" id="743788.S8DIA8"/>
<sequence length="182" mass="20484">MPGSNHSSAPSFKETPLGVRRYFEELEDLFEYAQVVDASQKIKYAKRYVGAEEVEAWTVVDAGTPPDYDTFVENVKKLYPGAEGESRYTVRDLEATAEASKTAGTKTRGEEAEFYRKFMPIATFLQKAQKASKYQVCEQYLAGFSSEVADKIRQRAEIQNPELDPADGFDLEKLHNAAKMCL</sequence>
<keyword evidence="2" id="KW-1185">Reference proteome</keyword>
<dbReference type="EMBL" id="KE504289">
    <property type="protein sequence ID" value="EPS93241.1"/>
    <property type="molecule type" value="Genomic_DNA"/>
</dbReference>
<dbReference type="AlphaFoldDB" id="S8DIA8"/>
<proteinExistence type="predicted"/>